<dbReference type="AlphaFoldDB" id="A0A2N4UCQ6"/>
<evidence type="ECO:0000313" key="1">
    <source>
        <dbReference type="EMBL" id="PLC52805.1"/>
    </source>
</evidence>
<organism evidence="1 2">
    <name type="scientific">Pollutimonas nitritireducens</name>
    <dbReference type="NCBI Taxonomy" id="2045209"/>
    <lineage>
        <taxon>Bacteria</taxon>
        <taxon>Pseudomonadati</taxon>
        <taxon>Pseudomonadota</taxon>
        <taxon>Betaproteobacteria</taxon>
        <taxon>Burkholderiales</taxon>
        <taxon>Alcaligenaceae</taxon>
        <taxon>Pollutimonas</taxon>
    </lineage>
</organism>
<accession>A0A2N4UCQ6</accession>
<dbReference type="Proteomes" id="UP000234328">
    <property type="component" value="Unassembled WGS sequence"/>
</dbReference>
<name>A0A2N4UCQ6_9BURK</name>
<keyword evidence="2" id="KW-1185">Reference proteome</keyword>
<proteinExistence type="predicted"/>
<sequence length="111" mass="12245">MLAMARDKAREANTLRAQGINLQDLRGEQQEQVQLAKINTFELMSRAWLKSAIPNNSANSCATSVATTATSSPLPHYAWHRWSSSVLGSCVWPIGKVSISRKSYGSARLRI</sequence>
<reference evidence="1 2" key="1">
    <citation type="submission" date="2017-10" db="EMBL/GenBank/DDBJ databases">
        <title>Two draft genome sequences of Pusillimonas sp. strains isolated from a nitrate- and radionuclide-contaminated groundwater in Russia.</title>
        <authorList>
            <person name="Grouzdev D.S."/>
            <person name="Tourova T.P."/>
            <person name="Goeva M.A."/>
            <person name="Babich T.L."/>
            <person name="Sokolova D.S."/>
            <person name="Abdullin R."/>
            <person name="Poltaraus A.B."/>
            <person name="Toshchakov S.V."/>
            <person name="Nazina T.N."/>
        </authorList>
    </citation>
    <scope>NUCLEOTIDE SEQUENCE [LARGE SCALE GENOMIC DNA]</scope>
    <source>
        <strain evidence="1 2">JR1/69-2-13</strain>
    </source>
</reference>
<gene>
    <name evidence="1" type="ORF">CR155_15430</name>
</gene>
<comment type="caution">
    <text evidence="1">The sequence shown here is derived from an EMBL/GenBank/DDBJ whole genome shotgun (WGS) entry which is preliminary data.</text>
</comment>
<evidence type="ECO:0000313" key="2">
    <source>
        <dbReference type="Proteomes" id="UP000234328"/>
    </source>
</evidence>
<protein>
    <submittedName>
        <fullName evidence="1">Uncharacterized protein</fullName>
    </submittedName>
</protein>
<dbReference type="EMBL" id="PDNV01000010">
    <property type="protein sequence ID" value="PLC52805.1"/>
    <property type="molecule type" value="Genomic_DNA"/>
</dbReference>